<dbReference type="GO" id="GO:0005524">
    <property type="term" value="F:ATP binding"/>
    <property type="evidence" value="ECO:0007669"/>
    <property type="project" value="UniProtKB-KW"/>
</dbReference>
<dbReference type="SMART" id="SM00382">
    <property type="entry name" value="AAA"/>
    <property type="match status" value="1"/>
</dbReference>
<organism evidence="5 6">
    <name type="scientific">Polymorphobacter multimanifer</name>
    <dbReference type="NCBI Taxonomy" id="1070431"/>
    <lineage>
        <taxon>Bacteria</taxon>
        <taxon>Pseudomonadati</taxon>
        <taxon>Pseudomonadota</taxon>
        <taxon>Alphaproteobacteria</taxon>
        <taxon>Sphingomonadales</taxon>
        <taxon>Sphingosinicellaceae</taxon>
        <taxon>Polymorphobacter</taxon>
    </lineage>
</organism>
<dbReference type="InterPro" id="IPR051782">
    <property type="entry name" value="ABC_Transporter_VariousFunc"/>
</dbReference>
<feature type="domain" description="ABC transporter" evidence="4">
    <location>
        <begin position="7"/>
        <end position="236"/>
    </location>
</feature>
<evidence type="ECO:0000256" key="3">
    <source>
        <dbReference type="ARBA" id="ARBA00022840"/>
    </source>
</evidence>
<accession>A0A841L880</accession>
<dbReference type="PANTHER" id="PTHR42939:SF1">
    <property type="entry name" value="ABC TRANSPORTER ATP-BINDING PROTEIN ALBC-RELATED"/>
    <property type="match status" value="1"/>
</dbReference>
<dbReference type="PANTHER" id="PTHR42939">
    <property type="entry name" value="ABC TRANSPORTER ATP-BINDING PROTEIN ALBC-RELATED"/>
    <property type="match status" value="1"/>
</dbReference>
<dbReference type="Gene3D" id="3.40.50.300">
    <property type="entry name" value="P-loop containing nucleotide triphosphate hydrolases"/>
    <property type="match status" value="1"/>
</dbReference>
<evidence type="ECO:0000313" key="6">
    <source>
        <dbReference type="Proteomes" id="UP000538147"/>
    </source>
</evidence>
<keyword evidence="6" id="KW-1185">Reference proteome</keyword>
<protein>
    <submittedName>
        <fullName evidence="5">ABC-2 type transport system ATP-binding protein</fullName>
    </submittedName>
</protein>
<reference evidence="5 6" key="1">
    <citation type="submission" date="2020-08" db="EMBL/GenBank/DDBJ databases">
        <title>Genomic Encyclopedia of Type Strains, Phase IV (KMG-IV): sequencing the most valuable type-strain genomes for metagenomic binning, comparative biology and taxonomic classification.</title>
        <authorList>
            <person name="Goeker M."/>
        </authorList>
    </citation>
    <scope>NUCLEOTIDE SEQUENCE [LARGE SCALE GENOMIC DNA]</scope>
    <source>
        <strain evidence="5 6">DSM 102189</strain>
    </source>
</reference>
<dbReference type="Pfam" id="PF00005">
    <property type="entry name" value="ABC_tran"/>
    <property type="match status" value="1"/>
</dbReference>
<dbReference type="CDD" id="cd03230">
    <property type="entry name" value="ABC_DR_subfamily_A"/>
    <property type="match status" value="1"/>
</dbReference>
<evidence type="ECO:0000313" key="5">
    <source>
        <dbReference type="EMBL" id="MBB6229219.1"/>
    </source>
</evidence>
<dbReference type="Proteomes" id="UP000538147">
    <property type="component" value="Unassembled WGS sequence"/>
</dbReference>
<evidence type="ECO:0000256" key="1">
    <source>
        <dbReference type="ARBA" id="ARBA00022448"/>
    </source>
</evidence>
<keyword evidence="1" id="KW-0813">Transport</keyword>
<gene>
    <name evidence="5" type="ORF">FHS79_003420</name>
</gene>
<keyword evidence="2" id="KW-0547">Nucleotide-binding</keyword>
<dbReference type="InterPro" id="IPR003593">
    <property type="entry name" value="AAA+_ATPase"/>
</dbReference>
<proteinExistence type="predicted"/>
<keyword evidence="3 5" id="KW-0067">ATP-binding</keyword>
<dbReference type="RefSeq" id="WP_184202745.1">
    <property type="nucleotide sequence ID" value="NZ_BMOX01000039.1"/>
</dbReference>
<dbReference type="AlphaFoldDB" id="A0A841L880"/>
<dbReference type="EMBL" id="JACIIV010000036">
    <property type="protein sequence ID" value="MBB6229219.1"/>
    <property type="molecule type" value="Genomic_DNA"/>
</dbReference>
<dbReference type="SUPFAM" id="SSF52540">
    <property type="entry name" value="P-loop containing nucleoside triphosphate hydrolases"/>
    <property type="match status" value="1"/>
</dbReference>
<sequence>MRKHPTLEARALTKRYGNVLALDRLDFAVAAGETLCLLGANGAGKTTTINLFLGFTAATSGQALVAGHDVATDAAAARAALGYVAEVVSLYPSLSGAENLAFFASLADRPVDLAGRDAILARLRFPAGAIDRPASEFSKGMRQKLGLAIALMKGAEAILLDEPVSGLDPAAANDLVAVLRETAAGGTALLVSTHDIFRAKDIATRIGIMRHGQMVDNIDPASLTGPELEQLYLTHMAERAA</sequence>
<dbReference type="PROSITE" id="PS00211">
    <property type="entry name" value="ABC_TRANSPORTER_1"/>
    <property type="match status" value="1"/>
</dbReference>
<dbReference type="InterPro" id="IPR017871">
    <property type="entry name" value="ABC_transporter-like_CS"/>
</dbReference>
<dbReference type="GO" id="GO:0016887">
    <property type="term" value="F:ATP hydrolysis activity"/>
    <property type="evidence" value="ECO:0007669"/>
    <property type="project" value="InterPro"/>
</dbReference>
<evidence type="ECO:0000256" key="2">
    <source>
        <dbReference type="ARBA" id="ARBA00022741"/>
    </source>
</evidence>
<comment type="caution">
    <text evidence="5">The sequence shown here is derived from an EMBL/GenBank/DDBJ whole genome shotgun (WGS) entry which is preliminary data.</text>
</comment>
<dbReference type="InterPro" id="IPR003439">
    <property type="entry name" value="ABC_transporter-like_ATP-bd"/>
</dbReference>
<dbReference type="PROSITE" id="PS50893">
    <property type="entry name" value="ABC_TRANSPORTER_2"/>
    <property type="match status" value="1"/>
</dbReference>
<dbReference type="InterPro" id="IPR027417">
    <property type="entry name" value="P-loop_NTPase"/>
</dbReference>
<name>A0A841L880_9SPHN</name>
<evidence type="ECO:0000259" key="4">
    <source>
        <dbReference type="PROSITE" id="PS50893"/>
    </source>
</evidence>